<feature type="transmembrane region" description="Helical" evidence="7">
    <location>
        <begin position="216"/>
        <end position="236"/>
    </location>
</feature>
<reference evidence="8 9" key="1">
    <citation type="journal article" date="2017" name="PLoS Biol.">
        <title>The sea cucumber genome provides insights into morphological evolution and visceral regeneration.</title>
        <authorList>
            <person name="Zhang X."/>
            <person name="Sun L."/>
            <person name="Yuan J."/>
            <person name="Sun Y."/>
            <person name="Gao Y."/>
            <person name="Zhang L."/>
            <person name="Li S."/>
            <person name="Dai H."/>
            <person name="Hamel J.F."/>
            <person name="Liu C."/>
            <person name="Yu Y."/>
            <person name="Liu S."/>
            <person name="Lin W."/>
            <person name="Guo K."/>
            <person name="Jin S."/>
            <person name="Xu P."/>
            <person name="Storey K.B."/>
            <person name="Huan P."/>
            <person name="Zhang T."/>
            <person name="Zhou Y."/>
            <person name="Zhang J."/>
            <person name="Lin C."/>
            <person name="Li X."/>
            <person name="Xing L."/>
            <person name="Huo D."/>
            <person name="Sun M."/>
            <person name="Wang L."/>
            <person name="Mercier A."/>
            <person name="Li F."/>
            <person name="Yang H."/>
            <person name="Xiang J."/>
        </authorList>
    </citation>
    <scope>NUCLEOTIDE SEQUENCE [LARGE SCALE GENOMIC DNA]</scope>
    <source>
        <strain evidence="8">Shaxun</strain>
        <tissue evidence="8">Muscle</tissue>
    </source>
</reference>
<evidence type="ECO:0000313" key="9">
    <source>
        <dbReference type="Proteomes" id="UP000230750"/>
    </source>
</evidence>
<feature type="compositionally biased region" description="Basic and acidic residues" evidence="6">
    <location>
        <begin position="591"/>
        <end position="606"/>
    </location>
</feature>
<dbReference type="Pfam" id="PF05277">
    <property type="entry name" value="DUF726"/>
    <property type="match status" value="1"/>
</dbReference>
<comment type="subcellular location">
    <subcellularLocation>
        <location evidence="1">Membrane</location>
        <topology evidence="1">Multi-pass membrane protein</topology>
    </subcellularLocation>
</comment>
<comment type="caution">
    <text evidence="8">The sequence shown here is derived from an EMBL/GenBank/DDBJ whole genome shotgun (WGS) entry which is preliminary data.</text>
</comment>
<dbReference type="AlphaFoldDB" id="A0A2G8KT01"/>
<evidence type="ECO:0000256" key="7">
    <source>
        <dbReference type="SAM" id="Phobius"/>
    </source>
</evidence>
<comment type="similarity">
    <text evidence="2">Belongs to the TMCO4 family.</text>
</comment>
<dbReference type="SUPFAM" id="SSF53474">
    <property type="entry name" value="alpha/beta-Hydrolases"/>
    <property type="match status" value="1"/>
</dbReference>
<gene>
    <name evidence="8" type="ORF">BSL78_12034</name>
</gene>
<evidence type="ECO:0000313" key="8">
    <source>
        <dbReference type="EMBL" id="PIK51085.1"/>
    </source>
</evidence>
<dbReference type="GO" id="GO:0016020">
    <property type="term" value="C:membrane"/>
    <property type="evidence" value="ECO:0007669"/>
    <property type="project" value="UniProtKB-SubCell"/>
</dbReference>
<feature type="transmembrane region" description="Helical" evidence="7">
    <location>
        <begin position="181"/>
        <end position="204"/>
    </location>
</feature>
<evidence type="ECO:0000256" key="5">
    <source>
        <dbReference type="ARBA" id="ARBA00023136"/>
    </source>
</evidence>
<evidence type="ECO:0000256" key="6">
    <source>
        <dbReference type="SAM" id="MobiDB-lite"/>
    </source>
</evidence>
<feature type="compositionally biased region" description="Polar residues" evidence="6">
    <location>
        <begin position="551"/>
        <end position="570"/>
    </location>
</feature>
<dbReference type="OrthoDB" id="277931at2759"/>
<feature type="region of interest" description="Disordered" evidence="6">
    <location>
        <begin position="507"/>
        <end position="644"/>
    </location>
</feature>
<organism evidence="8 9">
    <name type="scientific">Stichopus japonicus</name>
    <name type="common">Sea cucumber</name>
    <dbReference type="NCBI Taxonomy" id="307972"/>
    <lineage>
        <taxon>Eukaryota</taxon>
        <taxon>Metazoa</taxon>
        <taxon>Echinodermata</taxon>
        <taxon>Eleutherozoa</taxon>
        <taxon>Echinozoa</taxon>
        <taxon>Holothuroidea</taxon>
        <taxon>Aspidochirotacea</taxon>
        <taxon>Aspidochirotida</taxon>
        <taxon>Stichopodidae</taxon>
        <taxon>Apostichopus</taxon>
    </lineage>
</organism>
<proteinExistence type="inferred from homology"/>
<keyword evidence="3 7" id="KW-0812">Transmembrane</keyword>
<evidence type="ECO:0000256" key="2">
    <source>
        <dbReference type="ARBA" id="ARBA00009824"/>
    </source>
</evidence>
<dbReference type="Proteomes" id="UP000230750">
    <property type="component" value="Unassembled WGS sequence"/>
</dbReference>
<dbReference type="InterPro" id="IPR029058">
    <property type="entry name" value="AB_hydrolase_fold"/>
</dbReference>
<feature type="compositionally biased region" description="Acidic residues" evidence="6">
    <location>
        <begin position="516"/>
        <end position="527"/>
    </location>
</feature>
<evidence type="ECO:0000256" key="3">
    <source>
        <dbReference type="ARBA" id="ARBA00022692"/>
    </source>
</evidence>
<dbReference type="EMBL" id="MRZV01000391">
    <property type="protein sequence ID" value="PIK51085.1"/>
    <property type="molecule type" value="Genomic_DNA"/>
</dbReference>
<sequence>MAASKEETDGEVSKGQDEKPLNDVLGDVARFSYLGSVSISLGLMYPGKWHRKWNGEVIADLKKHLKMSDDSLRVMENMMQEKATKENQALYIKKLIEDPNLIRNEIILQDLLSLALKSGAYDARMRVLIYRLGELCQVDPERTYQQELMLVEKFIHAQTEMTEEELREKKKSESMRKYRRYFAVGAATLAGGALIECVICAKNFLSLSCDRFDGGLAALCASASIALLGPGIAFIGTHAGIVAMASVFGVAGAGLTVDDPDGKIVRTFSSNNFYMPWLTVDNSKEIYCLKWESKYLMELGESLEYLLNKVMTIAAKEALKYTVLAAYASLTAIDNPWGIATNRAAEVGQQLAEVLLMRQQGKRPITLIGFSMGARAIYFCLKELASRTGCEGIIQDVYLLGAPVPFDRDIWEQFPRVVAGKIYNGYCRGDWLLQFVYRTASAQVNNIVGLDAVPWKHDIMVNKDLTEIVSGHLDYSNKMDVILKEMGIRQKERRTSSCLSKLTKGKLLSKDRPPDLGEEAQSDDQSEETLCIDAKDLNLSPTRKKMEEATGFSSDVTKSPSLNLFQSQSTQDKKRSQSMMEISEAVVGGGTREEHGSFQEETDVKNDQGNVEIGRPERNRELPPFKDSSSTNKAQSLKVERLPEEEELRAGLKTGMKGGNVGNYGIGTSTSQNFDATLTAEVDSIEI</sequence>
<protein>
    <submittedName>
        <fullName evidence="8">Putative transmembrane and coiled-coil domain-containing protein 4</fullName>
    </submittedName>
</protein>
<name>A0A2G8KT01_STIJA</name>
<keyword evidence="5 7" id="KW-0472">Membrane</keyword>
<evidence type="ECO:0000256" key="4">
    <source>
        <dbReference type="ARBA" id="ARBA00022989"/>
    </source>
</evidence>
<dbReference type="PANTHER" id="PTHR17920">
    <property type="entry name" value="TRANSMEMBRANE AND COILED-COIL DOMAIN-CONTAINING PROTEIN 4 TMCO4"/>
    <property type="match status" value="1"/>
</dbReference>
<dbReference type="InterPro" id="IPR007941">
    <property type="entry name" value="DUF726"/>
</dbReference>
<feature type="compositionally biased region" description="Basic and acidic residues" evidence="6">
    <location>
        <begin position="614"/>
        <end position="624"/>
    </location>
</feature>
<evidence type="ECO:0000256" key="1">
    <source>
        <dbReference type="ARBA" id="ARBA00004141"/>
    </source>
</evidence>
<dbReference type="STRING" id="307972.A0A2G8KT01"/>
<accession>A0A2G8KT01</accession>
<dbReference type="PANTHER" id="PTHR17920:SF3">
    <property type="entry name" value="TRANSMEMBRANE AND COILED-COIL DOMAIN-CONTAINING PROTEIN 4"/>
    <property type="match status" value="1"/>
</dbReference>
<keyword evidence="9" id="KW-1185">Reference proteome</keyword>
<keyword evidence="4 7" id="KW-1133">Transmembrane helix</keyword>